<keyword evidence="2" id="KW-0472">Membrane</keyword>
<evidence type="ECO:0000313" key="3">
    <source>
        <dbReference type="EMBL" id="KAJ4271606.1"/>
    </source>
</evidence>
<evidence type="ECO:0000313" key="4">
    <source>
        <dbReference type="Proteomes" id="UP001152049"/>
    </source>
</evidence>
<feature type="transmembrane region" description="Helical" evidence="2">
    <location>
        <begin position="163"/>
        <end position="181"/>
    </location>
</feature>
<feature type="transmembrane region" description="Helical" evidence="2">
    <location>
        <begin position="193"/>
        <end position="217"/>
    </location>
</feature>
<dbReference type="InterPro" id="IPR009571">
    <property type="entry name" value="SUR7/Rim9-like_fungi"/>
</dbReference>
<evidence type="ECO:0000256" key="1">
    <source>
        <dbReference type="SAM" id="MobiDB-lite"/>
    </source>
</evidence>
<comment type="caution">
    <text evidence="3">The sequence shown here is derived from an EMBL/GenBank/DDBJ whole genome shotgun (WGS) entry which is preliminary data.</text>
</comment>
<dbReference type="PANTHER" id="PTHR28019:SF3">
    <property type="entry name" value="INTEGRAL MEMBRANE PROTEIN (AFU_ORTHOLOGUE AFUA_6G07470)"/>
    <property type="match status" value="1"/>
</dbReference>
<dbReference type="PANTHER" id="PTHR28019">
    <property type="entry name" value="CELL MEMBRANE PROTEIN YLR413W-RELATED"/>
    <property type="match status" value="1"/>
</dbReference>
<accession>A0A9W8SI75</accession>
<feature type="transmembrane region" description="Helical" evidence="2">
    <location>
        <begin position="237"/>
        <end position="263"/>
    </location>
</feature>
<name>A0A9W8SI75_9HYPO</name>
<dbReference type="Proteomes" id="UP001152049">
    <property type="component" value="Unassembled WGS sequence"/>
</dbReference>
<keyword evidence="2" id="KW-1133">Transmembrane helix</keyword>
<sequence length="341" mass="37390">MGVGRFFCVLLPFALTVGSIIFLLVGCLAGVADKSLYMFRIDVEDLSISQKDVGNIIDNLDLKDLKLDTRAEVQLENRAETIKDNITAELLGLDKYYDINLWGFCRVNEDGKRKCQKPQFDWATKTLNTSYLVGADKNVQIELPDEIQDALKAFKTVTKWTEVVYIAAFIALAVEIVLGIFSNCSRIFSCLTWIVAGLATTLVIAAVVVSGVMAGTVVGAVEGTAKLYGVKGHINGKFFACVAIAGAFALAAGIFWMCTICCCKPEHRSRKEKNRRSDGEKLLGGSHNKHGSYAPLGGDHEMQTGYYNHNQSQSQSQYGAPRYPSGTARSDLAYEPYSHRA</sequence>
<organism evidence="3 4">
    <name type="scientific">Fusarium torreyae</name>
    <dbReference type="NCBI Taxonomy" id="1237075"/>
    <lineage>
        <taxon>Eukaryota</taxon>
        <taxon>Fungi</taxon>
        <taxon>Dikarya</taxon>
        <taxon>Ascomycota</taxon>
        <taxon>Pezizomycotina</taxon>
        <taxon>Sordariomycetes</taxon>
        <taxon>Hypocreomycetidae</taxon>
        <taxon>Hypocreales</taxon>
        <taxon>Nectriaceae</taxon>
        <taxon>Fusarium</taxon>
    </lineage>
</organism>
<evidence type="ECO:0008006" key="5">
    <source>
        <dbReference type="Google" id="ProtNLM"/>
    </source>
</evidence>
<dbReference type="EMBL" id="JAOQAZ010000001">
    <property type="protein sequence ID" value="KAJ4271606.1"/>
    <property type="molecule type" value="Genomic_DNA"/>
</dbReference>
<reference evidence="3" key="1">
    <citation type="submission" date="2022-09" db="EMBL/GenBank/DDBJ databases">
        <title>Fusarium specimens isolated from Avocado Roots.</title>
        <authorList>
            <person name="Stajich J."/>
            <person name="Roper C."/>
            <person name="Heimlech-Rivalta G."/>
        </authorList>
    </citation>
    <scope>NUCLEOTIDE SEQUENCE</scope>
    <source>
        <strain evidence="3">CF00136</strain>
    </source>
</reference>
<dbReference type="InterPro" id="IPR052413">
    <property type="entry name" value="SUR7_domain"/>
</dbReference>
<dbReference type="OrthoDB" id="4480814at2759"/>
<keyword evidence="2" id="KW-0812">Transmembrane</keyword>
<dbReference type="AlphaFoldDB" id="A0A9W8SI75"/>
<dbReference type="PROSITE" id="PS51257">
    <property type="entry name" value="PROKAR_LIPOPROTEIN"/>
    <property type="match status" value="1"/>
</dbReference>
<feature type="region of interest" description="Disordered" evidence="1">
    <location>
        <begin position="298"/>
        <end position="331"/>
    </location>
</feature>
<protein>
    <recommendedName>
        <fullName evidence="5">Integral membrane protein</fullName>
    </recommendedName>
</protein>
<evidence type="ECO:0000256" key="2">
    <source>
        <dbReference type="SAM" id="Phobius"/>
    </source>
</evidence>
<dbReference type="GO" id="GO:0051285">
    <property type="term" value="C:cell cortex of cell tip"/>
    <property type="evidence" value="ECO:0007669"/>
    <property type="project" value="TreeGrafter"/>
</dbReference>
<dbReference type="GO" id="GO:0031505">
    <property type="term" value="P:fungal-type cell wall organization"/>
    <property type="evidence" value="ECO:0007669"/>
    <property type="project" value="TreeGrafter"/>
</dbReference>
<dbReference type="Pfam" id="PF06687">
    <property type="entry name" value="SUR7"/>
    <property type="match status" value="1"/>
</dbReference>
<proteinExistence type="predicted"/>
<dbReference type="GO" id="GO:0005886">
    <property type="term" value="C:plasma membrane"/>
    <property type="evidence" value="ECO:0007669"/>
    <property type="project" value="InterPro"/>
</dbReference>
<keyword evidence="4" id="KW-1185">Reference proteome</keyword>
<gene>
    <name evidence="3" type="ORF">NW762_000311</name>
</gene>